<sequence>MVKPTVKPSTLAATSLAVAAAAGTGSIASPARAATWYARIRKPTYQPPAVVFPVMWTTLYADIAATSALALDRLRASGRDTEARRYAAALGVNLGLNAGWSWLFFRYHKLGASALGAAVLTASSADLARRTARADPRAGAAQSLYPLWGAFATFLSAHIWRLNRGMR</sequence>
<evidence type="ECO:0000256" key="1">
    <source>
        <dbReference type="ARBA" id="ARBA00004141"/>
    </source>
</evidence>
<evidence type="ECO:0000256" key="2">
    <source>
        <dbReference type="ARBA" id="ARBA00007524"/>
    </source>
</evidence>
<proteinExistence type="inferred from homology"/>
<protein>
    <submittedName>
        <fullName evidence="8">Tryptophan-rich sensory protein</fullName>
    </submittedName>
</protein>
<keyword evidence="4 6" id="KW-1133">Transmembrane helix</keyword>
<comment type="subcellular location">
    <subcellularLocation>
        <location evidence="1">Membrane</location>
        <topology evidence="1">Multi-pass membrane protein</topology>
    </subcellularLocation>
</comment>
<gene>
    <name evidence="8" type="ORF">MCNS_14050</name>
</gene>
<dbReference type="InterPro" id="IPR004307">
    <property type="entry name" value="TspO_MBR"/>
</dbReference>
<evidence type="ECO:0000313" key="8">
    <source>
        <dbReference type="EMBL" id="BBZ38342.1"/>
    </source>
</evidence>
<evidence type="ECO:0000256" key="3">
    <source>
        <dbReference type="ARBA" id="ARBA00022692"/>
    </source>
</evidence>
<dbReference type="AlphaFoldDB" id="A0A7I7YB86"/>
<name>A0A7I7YB86_9MYCO</name>
<accession>A0A7I7YB86</accession>
<reference evidence="8 9" key="1">
    <citation type="journal article" date="2019" name="Emerg. Microbes Infect.">
        <title>Comprehensive subspecies identification of 175 nontuberculous mycobacteria species based on 7547 genomic profiles.</title>
        <authorList>
            <person name="Matsumoto Y."/>
            <person name="Kinjo T."/>
            <person name="Motooka D."/>
            <person name="Nabeya D."/>
            <person name="Jung N."/>
            <person name="Uechi K."/>
            <person name="Horii T."/>
            <person name="Iida T."/>
            <person name="Fujita J."/>
            <person name="Nakamura S."/>
        </authorList>
    </citation>
    <scope>NUCLEOTIDE SEQUENCE [LARGE SCALE GENOMIC DNA]</scope>
    <source>
        <strain evidence="8 9">JCM 14738</strain>
    </source>
</reference>
<dbReference type="PANTHER" id="PTHR10057">
    <property type="entry name" value="PERIPHERAL-TYPE BENZODIAZEPINE RECEPTOR"/>
    <property type="match status" value="1"/>
</dbReference>
<keyword evidence="3 6" id="KW-0812">Transmembrane</keyword>
<dbReference type="GO" id="GO:0033013">
    <property type="term" value="P:tetrapyrrole metabolic process"/>
    <property type="evidence" value="ECO:0007669"/>
    <property type="project" value="UniProtKB-ARBA"/>
</dbReference>
<keyword evidence="9" id="KW-1185">Reference proteome</keyword>
<feature type="transmembrane region" description="Helical" evidence="6">
    <location>
        <begin position="83"/>
        <end position="104"/>
    </location>
</feature>
<dbReference type="CDD" id="cd15904">
    <property type="entry name" value="TSPO_MBR"/>
    <property type="match status" value="1"/>
</dbReference>
<evidence type="ECO:0000256" key="7">
    <source>
        <dbReference type="SAM" id="SignalP"/>
    </source>
</evidence>
<evidence type="ECO:0000256" key="6">
    <source>
        <dbReference type="SAM" id="Phobius"/>
    </source>
</evidence>
<feature type="transmembrane region" description="Helical" evidence="6">
    <location>
        <begin position="49"/>
        <end position="71"/>
    </location>
</feature>
<dbReference type="Proteomes" id="UP000467385">
    <property type="component" value="Chromosome"/>
</dbReference>
<dbReference type="FunFam" id="1.20.1260.100:FF:000001">
    <property type="entry name" value="translocator protein 2"/>
    <property type="match status" value="1"/>
</dbReference>
<dbReference type="GO" id="GO:0016020">
    <property type="term" value="C:membrane"/>
    <property type="evidence" value="ECO:0007669"/>
    <property type="project" value="UniProtKB-SubCell"/>
</dbReference>
<dbReference type="PIRSF" id="PIRSF005859">
    <property type="entry name" value="PBR"/>
    <property type="match status" value="1"/>
</dbReference>
<feature type="transmembrane region" description="Helical" evidence="6">
    <location>
        <begin position="140"/>
        <end position="160"/>
    </location>
</feature>
<evidence type="ECO:0000256" key="4">
    <source>
        <dbReference type="ARBA" id="ARBA00022989"/>
    </source>
</evidence>
<dbReference type="InterPro" id="IPR038330">
    <property type="entry name" value="TspO/MBR-related_sf"/>
</dbReference>
<keyword evidence="7" id="KW-0732">Signal</keyword>
<feature type="chain" id="PRO_5029502985" evidence="7">
    <location>
        <begin position="34"/>
        <end position="167"/>
    </location>
</feature>
<comment type="similarity">
    <text evidence="2">Belongs to the TspO/BZRP family.</text>
</comment>
<dbReference type="Pfam" id="PF03073">
    <property type="entry name" value="TspO_MBR"/>
    <property type="match status" value="1"/>
</dbReference>
<dbReference type="PANTHER" id="PTHR10057:SF0">
    <property type="entry name" value="TRANSLOCATOR PROTEIN"/>
    <property type="match status" value="1"/>
</dbReference>
<feature type="signal peptide" evidence="7">
    <location>
        <begin position="1"/>
        <end position="33"/>
    </location>
</feature>
<evidence type="ECO:0000313" key="9">
    <source>
        <dbReference type="Proteomes" id="UP000467385"/>
    </source>
</evidence>
<dbReference type="Gene3D" id="1.20.1260.100">
    <property type="entry name" value="TspO/MBR protein"/>
    <property type="match status" value="1"/>
</dbReference>
<keyword evidence="5 6" id="KW-0472">Membrane</keyword>
<evidence type="ECO:0000256" key="5">
    <source>
        <dbReference type="ARBA" id="ARBA00023136"/>
    </source>
</evidence>
<organism evidence="8 9">
    <name type="scientific">Mycobacterium conspicuum</name>
    <dbReference type="NCBI Taxonomy" id="44010"/>
    <lineage>
        <taxon>Bacteria</taxon>
        <taxon>Bacillati</taxon>
        <taxon>Actinomycetota</taxon>
        <taxon>Actinomycetes</taxon>
        <taxon>Mycobacteriales</taxon>
        <taxon>Mycobacteriaceae</taxon>
        <taxon>Mycobacterium</taxon>
    </lineage>
</organism>
<dbReference type="EMBL" id="AP022613">
    <property type="protein sequence ID" value="BBZ38342.1"/>
    <property type="molecule type" value="Genomic_DNA"/>
</dbReference>